<dbReference type="Pfam" id="PF19054">
    <property type="entry name" value="DUF5753"/>
    <property type="match status" value="1"/>
</dbReference>
<gene>
    <name evidence="3" type="ORF">ATK36_6272</name>
</gene>
<reference evidence="3 4" key="1">
    <citation type="submission" date="2017-10" db="EMBL/GenBank/DDBJ databases">
        <title>Sequencing the genomes of 1000 actinobacteria strains.</title>
        <authorList>
            <person name="Klenk H.-P."/>
        </authorList>
    </citation>
    <scope>NUCLEOTIDE SEQUENCE [LARGE SCALE GENOMIC DNA]</scope>
    <source>
        <strain evidence="3 4">DSM 46092</strain>
    </source>
</reference>
<dbReference type="Pfam" id="PF13560">
    <property type="entry name" value="HTH_31"/>
    <property type="match status" value="1"/>
</dbReference>
<dbReference type="SUPFAM" id="SSF47413">
    <property type="entry name" value="lambda repressor-like DNA-binding domains"/>
    <property type="match status" value="1"/>
</dbReference>
<organism evidence="3 4">
    <name type="scientific">Amycolatopsis sulphurea</name>
    <dbReference type="NCBI Taxonomy" id="76022"/>
    <lineage>
        <taxon>Bacteria</taxon>
        <taxon>Bacillati</taxon>
        <taxon>Actinomycetota</taxon>
        <taxon>Actinomycetes</taxon>
        <taxon>Pseudonocardiales</taxon>
        <taxon>Pseudonocardiaceae</taxon>
        <taxon>Amycolatopsis</taxon>
    </lineage>
</organism>
<dbReference type="RefSeq" id="WP_098514623.1">
    <property type="nucleotide sequence ID" value="NZ_JBIAKZ010000054.1"/>
</dbReference>
<dbReference type="SMART" id="SM00530">
    <property type="entry name" value="HTH_XRE"/>
    <property type="match status" value="1"/>
</dbReference>
<comment type="caution">
    <text evidence="3">The sequence shown here is derived from an EMBL/GenBank/DDBJ whole genome shotgun (WGS) entry which is preliminary data.</text>
</comment>
<dbReference type="InterPro" id="IPR043917">
    <property type="entry name" value="DUF5753"/>
</dbReference>
<dbReference type="InterPro" id="IPR010982">
    <property type="entry name" value="Lambda_DNA-bd_dom_sf"/>
</dbReference>
<feature type="compositionally biased region" description="Basic and acidic residues" evidence="1">
    <location>
        <begin position="321"/>
        <end position="332"/>
    </location>
</feature>
<dbReference type="Gene3D" id="1.10.260.40">
    <property type="entry name" value="lambda repressor-like DNA-binding domains"/>
    <property type="match status" value="1"/>
</dbReference>
<dbReference type="Proteomes" id="UP000243542">
    <property type="component" value="Unassembled WGS sequence"/>
</dbReference>
<evidence type="ECO:0000313" key="4">
    <source>
        <dbReference type="Proteomes" id="UP000243542"/>
    </source>
</evidence>
<keyword evidence="4" id="KW-1185">Reference proteome</keyword>
<feature type="region of interest" description="Disordered" evidence="1">
    <location>
        <begin position="290"/>
        <end position="332"/>
    </location>
</feature>
<protein>
    <submittedName>
        <fullName evidence="3">Transcriptional regulator with XRE-family HTH domain</fullName>
    </submittedName>
</protein>
<name>A0A2A9FJR7_9PSEU</name>
<dbReference type="AlphaFoldDB" id="A0A2A9FJR7"/>
<proteinExistence type="predicted"/>
<dbReference type="GO" id="GO:0003677">
    <property type="term" value="F:DNA binding"/>
    <property type="evidence" value="ECO:0007669"/>
    <property type="project" value="InterPro"/>
</dbReference>
<evidence type="ECO:0000259" key="2">
    <source>
        <dbReference type="PROSITE" id="PS50943"/>
    </source>
</evidence>
<dbReference type="EMBL" id="PDJK01000002">
    <property type="protein sequence ID" value="PFG51006.1"/>
    <property type="molecule type" value="Genomic_DNA"/>
</dbReference>
<accession>A0A2A9FJR7</accession>
<dbReference type="InterPro" id="IPR001387">
    <property type="entry name" value="Cro/C1-type_HTH"/>
</dbReference>
<sequence length="332" mass="37704">MIPSARRPPLSDRTQRTRLGIRIRACREDRGVTQKQLAAEVGCSQPKIQKIEAGKTGTPQPDLENIIRALGIDLDTAAELRRLNHSGTPGRRRTDRRFAAPSWFRPILYQEADAVEMLSWTGERMPGLLQSEDYMRAQFRSRDRDRVAERVAERLGRQQIFGRRPDARYVFLISEGCVLRTRKHLAPAVARDQFEHLTALLHQHESIDLRVVPFSAAAHVDTDFTILRFDPGEVPDFAYTEDPDRLNVTRATDDTFALYEESWAALLAVALPRKDSLAWFTELAHQCRTESANTPVPEVTPPEPGNAGARRTREMNVPTTDSREDSLRESLK</sequence>
<dbReference type="PROSITE" id="PS50943">
    <property type="entry name" value="HTH_CROC1"/>
    <property type="match status" value="1"/>
</dbReference>
<evidence type="ECO:0000256" key="1">
    <source>
        <dbReference type="SAM" id="MobiDB-lite"/>
    </source>
</evidence>
<feature type="domain" description="HTH cro/C1-type" evidence="2">
    <location>
        <begin position="23"/>
        <end position="77"/>
    </location>
</feature>
<dbReference type="CDD" id="cd00093">
    <property type="entry name" value="HTH_XRE"/>
    <property type="match status" value="1"/>
</dbReference>
<evidence type="ECO:0000313" key="3">
    <source>
        <dbReference type="EMBL" id="PFG51006.1"/>
    </source>
</evidence>